<feature type="compositionally biased region" description="Polar residues" evidence="1">
    <location>
        <begin position="355"/>
        <end position="364"/>
    </location>
</feature>
<keyword evidence="3" id="KW-1185">Reference proteome</keyword>
<dbReference type="RefSeq" id="XP_010703367.1">
    <property type="nucleotide sequence ID" value="XM_010705065.1"/>
</dbReference>
<feature type="compositionally biased region" description="Low complexity" evidence="1">
    <location>
        <begin position="184"/>
        <end position="198"/>
    </location>
</feature>
<dbReference type="eggNOG" id="ENOG502SAFH">
    <property type="taxonomic scope" value="Eukaryota"/>
</dbReference>
<feature type="compositionally biased region" description="Basic and acidic residues" evidence="1">
    <location>
        <begin position="25"/>
        <end position="45"/>
    </location>
</feature>
<feature type="compositionally biased region" description="Polar residues" evidence="1">
    <location>
        <begin position="304"/>
        <end position="315"/>
    </location>
</feature>
<feature type="region of interest" description="Disordered" evidence="1">
    <location>
        <begin position="184"/>
        <end position="369"/>
    </location>
</feature>
<dbReference type="Proteomes" id="UP000063063">
    <property type="component" value="Chromosome 35"/>
</dbReference>
<organism evidence="2 3">
    <name type="scientific">Leishmania panamensis</name>
    <dbReference type="NCBI Taxonomy" id="5679"/>
    <lineage>
        <taxon>Eukaryota</taxon>
        <taxon>Discoba</taxon>
        <taxon>Euglenozoa</taxon>
        <taxon>Kinetoplastea</taxon>
        <taxon>Metakinetoplastina</taxon>
        <taxon>Trypanosomatida</taxon>
        <taxon>Trypanosomatidae</taxon>
        <taxon>Leishmaniinae</taxon>
        <taxon>Leishmania</taxon>
        <taxon>Leishmania guyanensis species complex</taxon>
    </lineage>
</organism>
<dbReference type="PANTHER" id="PTHR38150">
    <property type="entry name" value="EF-HAND DOMAIN-CONTAINING PROTEIN"/>
    <property type="match status" value="1"/>
</dbReference>
<dbReference type="OrthoDB" id="273382at2759"/>
<dbReference type="VEuPathDB" id="TriTrypDB:LPAL13_350051500"/>
<protein>
    <submittedName>
        <fullName evidence="2">Uncharacterized protein</fullName>
    </submittedName>
</protein>
<proteinExistence type="predicted"/>
<dbReference type="GeneID" id="22579462"/>
<dbReference type="EMBL" id="CP009404">
    <property type="protein sequence ID" value="AIO02567.1"/>
    <property type="molecule type" value="Genomic_DNA"/>
</dbReference>
<name>A0A088SL85_LEIPA</name>
<gene>
    <name evidence="2" type="ORF">LPMP_354340</name>
</gene>
<reference evidence="2 3" key="1">
    <citation type="journal article" date="2015" name="Sci. Rep.">
        <title>The genome of Leishmania panamensis: insights into genomics of the L. (Viannia) subgenus.</title>
        <authorList>
            <person name="Llanes A."/>
            <person name="Restrepo C.M."/>
            <person name="Vecchio G.D."/>
            <person name="Anguizola F.J."/>
            <person name="Lleonart R."/>
        </authorList>
    </citation>
    <scope>NUCLEOTIDE SEQUENCE [LARGE SCALE GENOMIC DNA]</scope>
    <source>
        <strain evidence="2 3">MHOM/PA/94/PSC-1</strain>
    </source>
</reference>
<dbReference type="KEGG" id="lpan:LPMP_354340"/>
<dbReference type="PANTHER" id="PTHR38150:SF1">
    <property type="entry name" value="PFU DOMAIN-CONTAINING PROTEIN"/>
    <property type="match status" value="1"/>
</dbReference>
<dbReference type="VEuPathDB" id="TriTrypDB:LPMP_354340"/>
<feature type="compositionally biased region" description="Low complexity" evidence="1">
    <location>
        <begin position="241"/>
        <end position="258"/>
    </location>
</feature>
<evidence type="ECO:0000256" key="1">
    <source>
        <dbReference type="SAM" id="MobiDB-lite"/>
    </source>
</evidence>
<feature type="region of interest" description="Disordered" evidence="1">
    <location>
        <begin position="25"/>
        <end position="60"/>
    </location>
</feature>
<feature type="compositionally biased region" description="Polar residues" evidence="1">
    <location>
        <begin position="276"/>
        <end position="285"/>
    </location>
</feature>
<feature type="compositionally biased region" description="Basic and acidic residues" evidence="1">
    <location>
        <begin position="262"/>
        <end position="275"/>
    </location>
</feature>
<accession>A0A088SL85</accession>
<sequence length="611" mass="66318">MENACPFQPHINPRSRRLARYAPTLRERQEHDGQRRSASRGESHVQRQRGAPTPRPGTQAFIMDTENDVVERVWDLWHSVAIREAREPEAALVRGVHSVNSGDTLPQRRPRVVYVRTVLGMLNALGITSPQHDALITKFLTAMALEGGASEASRQDETVDAAQFIYVFSTVWRAAVTNPTRWAPTSAQVSVSSPVAQQRDSASSGATMHHPYAGSDSHRVAPPPRMKAVPASEPTAPEVDSSGSSASAGNALSASSCSVVWRSREGGKEEAHTDTESTSPSTNSDSGDERRVDVAESDADLLHTNVSHTSSTTLDSAEKPQAGVRGEERSPMTMEPPAVLDPSPEERNPGEPVITTPTHPSATSRTHHRSPFAAASCLCSTPVSHSRRTSSSFRAIPSDSHLLSSTASRELKRATKRVPGGLMRECTFKPAINSVCEQRPVSLSNTAIVQRRKPASIPLPTFQPNIQQLYQARDSLAWWTRQPFNHSDGNPAEAVVDPLTTSLETAVRRMIAARQRAQLPKPSLQKASCHSVPAAQSAVRAPVAHLAKPLLYVDVDLPHGRQERLALHAGDNIRDVAQRFSSLHGLTDSLCQRLVTALTAELRAIPMGKEA</sequence>
<evidence type="ECO:0000313" key="3">
    <source>
        <dbReference type="Proteomes" id="UP000063063"/>
    </source>
</evidence>
<dbReference type="AlphaFoldDB" id="A0A088SL85"/>
<evidence type="ECO:0000313" key="2">
    <source>
        <dbReference type="EMBL" id="AIO02567.1"/>
    </source>
</evidence>